<dbReference type="InterPro" id="IPR012338">
    <property type="entry name" value="Beta-lactam/transpept-like"/>
</dbReference>
<dbReference type="EMBL" id="JRLZ01000003">
    <property type="protein sequence ID" value="KGO96704.1"/>
    <property type="molecule type" value="Genomic_DNA"/>
</dbReference>
<organism evidence="4 5">
    <name type="scientific">Flavobacterium enshiense DK69</name>
    <dbReference type="NCBI Taxonomy" id="1107311"/>
    <lineage>
        <taxon>Bacteria</taxon>
        <taxon>Pseudomonadati</taxon>
        <taxon>Bacteroidota</taxon>
        <taxon>Flavobacteriia</taxon>
        <taxon>Flavobacteriales</taxon>
        <taxon>Flavobacteriaceae</taxon>
        <taxon>Flavobacterium</taxon>
    </lineage>
</organism>
<dbReference type="eggNOG" id="COG1680">
    <property type="taxonomic scope" value="Bacteria"/>
</dbReference>
<reference evidence="4 5" key="2">
    <citation type="journal article" date="2015" name="Stand. Genomic Sci.">
        <title>High quality draft genomic sequence of Flavobacterium enshiense DK69(T) and comparison among Flavobacterium genomes.</title>
        <authorList>
            <person name="Zeng Z."/>
            <person name="Chen C."/>
            <person name="Du H."/>
            <person name="Wang G."/>
            <person name="Li M."/>
        </authorList>
    </citation>
    <scope>NUCLEOTIDE SEQUENCE [LARGE SCALE GENOMIC DNA]</scope>
    <source>
        <strain evidence="4 5">DK69</strain>
    </source>
</reference>
<keyword evidence="5" id="KW-1185">Reference proteome</keyword>
<dbReference type="InterPro" id="IPR001466">
    <property type="entry name" value="Beta-lactam-related"/>
</dbReference>
<sequence>MLLSTRFYGQNPEHKIDSVITAQFNEGKFNGNIEVIKNNAVIYRNSLGYSDFTSAKKLNKNSVFYLGSLSKQFTAMCIMILKSKGKLQYDDPVIKYLPDFPFKTVTIRHLLTHSSGMNDYITLNEEQWKKYPNATDKDVVRMLKEDFDTLRFQPGESFFYSNTNYSILVNIIEKVSKKSYPEFIHSSVFKRLGMGHSFIKTEKNAYKKGVKGYIKNDSQNRYELPDSLNGLFDSPTAKIIGGGGVFSTLDDLYKWDKALYSNKLLPKTILEEAFMPYTFSNGTKGRYGFGWNVYHRDNGDIVVRHAGQFTGYLSVITRNITRKETIIILTNVTGNNDTSNFITLMTNIETILETSEKLKS</sequence>
<name>A0A0A2MWL1_9FLAO</name>
<evidence type="ECO:0000259" key="3">
    <source>
        <dbReference type="Pfam" id="PF00144"/>
    </source>
</evidence>
<evidence type="ECO:0000256" key="1">
    <source>
        <dbReference type="ARBA" id="ARBA00004370"/>
    </source>
</evidence>
<dbReference type="PATRIC" id="fig|1107311.5.peg.1778"/>
<dbReference type="GO" id="GO:0016020">
    <property type="term" value="C:membrane"/>
    <property type="evidence" value="ECO:0007669"/>
    <property type="project" value="UniProtKB-SubCell"/>
</dbReference>
<dbReference type="InterPro" id="IPR050491">
    <property type="entry name" value="AmpC-like"/>
</dbReference>
<protein>
    <recommendedName>
        <fullName evidence="3">Beta-lactamase-related domain-containing protein</fullName>
    </recommendedName>
</protein>
<gene>
    <name evidence="4" type="ORF">Q767_03070</name>
</gene>
<dbReference type="SUPFAM" id="SSF56601">
    <property type="entry name" value="beta-lactamase/transpeptidase-like"/>
    <property type="match status" value="1"/>
</dbReference>
<evidence type="ECO:0000313" key="4">
    <source>
        <dbReference type="EMBL" id="KGO96704.1"/>
    </source>
</evidence>
<feature type="domain" description="Beta-lactamase-related" evidence="3">
    <location>
        <begin position="34"/>
        <end position="337"/>
    </location>
</feature>
<dbReference type="STRING" id="1107311.Q767_03070"/>
<comment type="caution">
    <text evidence="4">The sequence shown here is derived from an EMBL/GenBank/DDBJ whole genome shotgun (WGS) entry which is preliminary data.</text>
</comment>
<dbReference type="PANTHER" id="PTHR46825">
    <property type="entry name" value="D-ALANYL-D-ALANINE-CARBOXYPEPTIDASE/ENDOPEPTIDASE AMPH"/>
    <property type="match status" value="1"/>
</dbReference>
<proteinExistence type="predicted"/>
<dbReference type="Proteomes" id="UP000030149">
    <property type="component" value="Unassembled WGS sequence"/>
</dbReference>
<accession>A0A0A2MWL1</accession>
<dbReference type="AlphaFoldDB" id="A0A0A2MWL1"/>
<dbReference type="Pfam" id="PF00144">
    <property type="entry name" value="Beta-lactamase"/>
    <property type="match status" value="1"/>
</dbReference>
<reference evidence="5" key="1">
    <citation type="submission" date="2013-09" db="EMBL/GenBank/DDBJ databases">
        <authorList>
            <person name="Zeng Z."/>
            <person name="Chen C."/>
        </authorList>
    </citation>
    <scope>NUCLEOTIDE SEQUENCE [LARGE SCALE GENOMIC DNA]</scope>
    <source>
        <strain evidence="5">DK69</strain>
    </source>
</reference>
<keyword evidence="2" id="KW-0472">Membrane</keyword>
<evidence type="ECO:0000256" key="2">
    <source>
        <dbReference type="ARBA" id="ARBA00023136"/>
    </source>
</evidence>
<evidence type="ECO:0000313" key="5">
    <source>
        <dbReference type="Proteomes" id="UP000030149"/>
    </source>
</evidence>
<dbReference type="PANTHER" id="PTHR46825:SF11">
    <property type="entry name" value="PENICILLIN-BINDING PROTEIN 4"/>
    <property type="match status" value="1"/>
</dbReference>
<comment type="subcellular location">
    <subcellularLocation>
        <location evidence="1">Membrane</location>
    </subcellularLocation>
</comment>
<dbReference type="Gene3D" id="3.40.710.10">
    <property type="entry name" value="DD-peptidase/beta-lactamase superfamily"/>
    <property type="match status" value="1"/>
</dbReference>